<dbReference type="RefSeq" id="WP_011208081.1">
    <property type="nucleotide sequence ID" value="NC_006361.1"/>
</dbReference>
<dbReference type="STRING" id="247156.NFA_15510"/>
<dbReference type="Proteomes" id="UP000006820">
    <property type="component" value="Chromosome"/>
</dbReference>
<evidence type="ECO:0000313" key="2">
    <source>
        <dbReference type="EMBL" id="BAD56396.1"/>
    </source>
</evidence>
<dbReference type="eggNOG" id="ENOG50326Y9">
    <property type="taxonomic scope" value="Bacteria"/>
</dbReference>
<dbReference type="Pfam" id="PF23926">
    <property type="entry name" value="LtfC"/>
    <property type="match status" value="1"/>
</dbReference>
<organism evidence="2 3">
    <name type="scientific">Nocardia farcinica (strain IFM 10152)</name>
    <dbReference type="NCBI Taxonomy" id="247156"/>
    <lineage>
        <taxon>Bacteria</taxon>
        <taxon>Bacillati</taxon>
        <taxon>Actinomycetota</taxon>
        <taxon>Actinomycetes</taxon>
        <taxon>Mycobacteriales</taxon>
        <taxon>Nocardiaceae</taxon>
        <taxon>Nocardia</taxon>
    </lineage>
</organism>
<reference evidence="2 3" key="1">
    <citation type="journal article" date="2004" name="Proc. Natl. Acad. Sci. U.S.A.">
        <title>The complete genomic sequence of Nocardia farcinica IFM 10152.</title>
        <authorList>
            <person name="Ishikawa J."/>
            <person name="Yamashita A."/>
            <person name="Mikami Y."/>
            <person name="Hoshino Y."/>
            <person name="Kurita H."/>
            <person name="Hotta K."/>
            <person name="Shiba T."/>
            <person name="Hattori M."/>
        </authorList>
    </citation>
    <scope>NUCLEOTIDE SEQUENCE [LARGE SCALE GENOMIC DNA]</scope>
    <source>
        <strain evidence="2 3">IFM 10152</strain>
    </source>
</reference>
<dbReference type="InterPro" id="IPR055688">
    <property type="entry name" value="LtfC/p132/Gp6_b-sand"/>
</dbReference>
<dbReference type="EMBL" id="AP006618">
    <property type="protein sequence ID" value="BAD56396.1"/>
    <property type="molecule type" value="Genomic_DNA"/>
</dbReference>
<protein>
    <recommendedName>
        <fullName evidence="1">LtfC/p132/Gp6 beta-sandwich domain-containing protein</fullName>
    </recommendedName>
</protein>
<sequence>MKSYGLGWSPHRNHINLYTGADWILERTNPDGIFPPGTSIEIKWENGQTWPGSIDGDTVSWRVESATVALVPDQTEFTIWVRYPNAETSTTDDYPWIIGAARYQK</sequence>
<gene>
    <name evidence="2" type="ordered locus">NFA_15510</name>
</gene>
<dbReference type="HOGENOM" id="CLU_2233694_0_0_11"/>
<accession>Q5YZJ5</accession>
<dbReference type="AlphaFoldDB" id="Q5YZJ5"/>
<evidence type="ECO:0000259" key="1">
    <source>
        <dbReference type="Pfam" id="PF23926"/>
    </source>
</evidence>
<proteinExistence type="predicted"/>
<dbReference type="KEGG" id="nfa:NFA_15510"/>
<evidence type="ECO:0000313" key="3">
    <source>
        <dbReference type="Proteomes" id="UP000006820"/>
    </source>
</evidence>
<feature type="domain" description="LtfC/p132/Gp6 beta-sandwich" evidence="1">
    <location>
        <begin position="10"/>
        <end position="103"/>
    </location>
</feature>
<keyword evidence="3" id="KW-1185">Reference proteome</keyword>
<name>Q5YZJ5_NOCFA</name>
<dbReference type="GeneID" id="61132344"/>
<dbReference type="OrthoDB" id="4569753at2"/>